<name>A0AAD1MEP2_9MYCO</name>
<sequence>MLGTLPPFLQILSGERISIGRRDIDLHQTALASGSQVVMAIIVCAICGAAIIRKKPSPFELHLGSVGIALCLAGSIMASAYRDDSFAHLSFVVQLIVNMLLVMALFTLRIRRDDLVIFAHLGALIALLSLVVAALTDQAWMVGTLTAENTKGILTSGLLAGPYTSMNVLGMTLALALPFTALVKQVKLRWVYIGMMSFTLLLSACRSAMVGVAVAVGLGVVIGLFRLGREKRLLFWFASVGIVTTATMLPWLVEQGNVFSDRGNVWLLAKQAVLESPLMGQGFNFFGAESVVSDALGWQVNSAHNLFLNYWIIGGPLGIVGIYFLLFWVASNVFSLEPFDRSLASFVIILLTLTVVEMPFQLEKFIGLNWIAWPALISVGMVARTKRATIDRAYLRINVLQPPFEPQRAST</sequence>
<protein>
    <recommendedName>
        <fullName evidence="6">O-antigen ligase-related domain-containing protein</fullName>
    </recommendedName>
</protein>
<evidence type="ECO:0000256" key="1">
    <source>
        <dbReference type="ARBA" id="ARBA00004141"/>
    </source>
</evidence>
<reference evidence="7 8" key="1">
    <citation type="journal article" date="2019" name="Emerg. Microbes Infect.">
        <title>Comprehensive subspecies identification of 175 nontuberculous mycobacteria species based on 7547 genomic profiles.</title>
        <authorList>
            <person name="Matsumoto Y."/>
            <person name="Kinjo T."/>
            <person name="Motooka D."/>
            <person name="Nabeya D."/>
            <person name="Jung N."/>
            <person name="Uechi K."/>
            <person name="Horii T."/>
            <person name="Iida T."/>
            <person name="Fujita J."/>
            <person name="Nakamura S."/>
        </authorList>
    </citation>
    <scope>NUCLEOTIDE SEQUENCE [LARGE SCALE GENOMIC DNA]</scope>
    <source>
        <strain evidence="7 8">JCM 6376</strain>
    </source>
</reference>
<evidence type="ECO:0000256" key="5">
    <source>
        <dbReference type="SAM" id="Phobius"/>
    </source>
</evidence>
<feature type="transmembrane region" description="Helical" evidence="5">
    <location>
        <begin position="30"/>
        <end position="52"/>
    </location>
</feature>
<dbReference type="PANTHER" id="PTHR37422">
    <property type="entry name" value="TEICHURONIC ACID BIOSYNTHESIS PROTEIN TUAE"/>
    <property type="match status" value="1"/>
</dbReference>
<feature type="transmembrane region" description="Helical" evidence="5">
    <location>
        <begin position="366"/>
        <end position="383"/>
    </location>
</feature>
<feature type="transmembrane region" description="Helical" evidence="5">
    <location>
        <begin position="308"/>
        <end position="330"/>
    </location>
</feature>
<feature type="transmembrane region" description="Helical" evidence="5">
    <location>
        <begin position="86"/>
        <end position="108"/>
    </location>
</feature>
<evidence type="ECO:0000256" key="4">
    <source>
        <dbReference type="ARBA" id="ARBA00023136"/>
    </source>
</evidence>
<feature type="transmembrane region" description="Helical" evidence="5">
    <location>
        <begin position="234"/>
        <end position="253"/>
    </location>
</feature>
<keyword evidence="3 5" id="KW-1133">Transmembrane helix</keyword>
<feature type="transmembrane region" description="Helical" evidence="5">
    <location>
        <begin position="156"/>
        <end position="176"/>
    </location>
</feature>
<feature type="transmembrane region" description="Helical" evidence="5">
    <location>
        <begin position="188"/>
        <end position="204"/>
    </location>
</feature>
<evidence type="ECO:0000256" key="3">
    <source>
        <dbReference type="ARBA" id="ARBA00022989"/>
    </source>
</evidence>
<feature type="transmembrane region" description="Helical" evidence="5">
    <location>
        <begin position="59"/>
        <end position="80"/>
    </location>
</feature>
<dbReference type="KEGG" id="maic:MAIC_46430"/>
<keyword evidence="4 5" id="KW-0472">Membrane</keyword>
<dbReference type="EMBL" id="AP022561">
    <property type="protein sequence ID" value="BBX09840.1"/>
    <property type="molecule type" value="Genomic_DNA"/>
</dbReference>
<evidence type="ECO:0000256" key="2">
    <source>
        <dbReference type="ARBA" id="ARBA00022692"/>
    </source>
</evidence>
<accession>A0AAD1MEP2</accession>
<dbReference type="InterPro" id="IPR051533">
    <property type="entry name" value="WaaL-like"/>
</dbReference>
<dbReference type="Pfam" id="PF04932">
    <property type="entry name" value="Wzy_C"/>
    <property type="match status" value="1"/>
</dbReference>
<dbReference type="Proteomes" id="UP000467327">
    <property type="component" value="Chromosome"/>
</dbReference>
<dbReference type="AlphaFoldDB" id="A0AAD1MEP2"/>
<dbReference type="InterPro" id="IPR007016">
    <property type="entry name" value="O-antigen_ligase-rel_domated"/>
</dbReference>
<evidence type="ECO:0000259" key="6">
    <source>
        <dbReference type="Pfam" id="PF04932"/>
    </source>
</evidence>
<dbReference type="PANTHER" id="PTHR37422:SF13">
    <property type="entry name" value="LIPOPOLYSACCHARIDE BIOSYNTHESIS PROTEIN PA4999-RELATED"/>
    <property type="match status" value="1"/>
</dbReference>
<feature type="transmembrane region" description="Helical" evidence="5">
    <location>
        <begin position="115"/>
        <end position="136"/>
    </location>
</feature>
<feature type="domain" description="O-antigen ligase-related" evidence="6">
    <location>
        <begin position="195"/>
        <end position="322"/>
    </location>
</feature>
<feature type="transmembrane region" description="Helical" evidence="5">
    <location>
        <begin position="210"/>
        <end position="227"/>
    </location>
</feature>
<evidence type="ECO:0000313" key="8">
    <source>
        <dbReference type="Proteomes" id="UP000467327"/>
    </source>
</evidence>
<comment type="subcellular location">
    <subcellularLocation>
        <location evidence="1">Membrane</location>
        <topology evidence="1">Multi-pass membrane protein</topology>
    </subcellularLocation>
</comment>
<dbReference type="GO" id="GO:0016020">
    <property type="term" value="C:membrane"/>
    <property type="evidence" value="ECO:0007669"/>
    <property type="project" value="UniProtKB-SubCell"/>
</dbReference>
<keyword evidence="8" id="KW-1185">Reference proteome</keyword>
<feature type="transmembrane region" description="Helical" evidence="5">
    <location>
        <begin position="342"/>
        <end position="360"/>
    </location>
</feature>
<proteinExistence type="predicted"/>
<keyword evidence="2 5" id="KW-0812">Transmembrane</keyword>
<evidence type="ECO:0000313" key="7">
    <source>
        <dbReference type="EMBL" id="BBX09840.1"/>
    </source>
</evidence>
<organism evidence="7 8">
    <name type="scientific">Mycolicibacterium aichiense</name>
    <dbReference type="NCBI Taxonomy" id="1799"/>
    <lineage>
        <taxon>Bacteria</taxon>
        <taxon>Bacillati</taxon>
        <taxon>Actinomycetota</taxon>
        <taxon>Actinomycetes</taxon>
        <taxon>Mycobacteriales</taxon>
        <taxon>Mycobacteriaceae</taxon>
        <taxon>Mycolicibacterium</taxon>
    </lineage>
</organism>
<gene>
    <name evidence="7" type="ORF">MAIC_46430</name>
</gene>